<keyword evidence="2" id="KW-1185">Reference proteome</keyword>
<comment type="caution">
    <text evidence="1">The sequence shown here is derived from an EMBL/GenBank/DDBJ whole genome shotgun (WGS) entry which is preliminary data.</text>
</comment>
<accession>A0ABY3M721</accession>
<sequence>MNNIRLIFITILTLSFGISFGQSINCELTKSASEKIFIVDKDDIICLAENSEKEKTLIYTFGIWCSPCIKHLPNALKLAKENNLDFYVLLMEKENSDKELRAIEFLEQIQEKTKFEIKVINLKDENGRPNKKYKQFLTEITPPEFENINDMSKYIVIDKKGKVLMVTNWKDNREYDWEDDSNMIKERIIPILN</sequence>
<proteinExistence type="predicted"/>
<dbReference type="InterPro" id="IPR036249">
    <property type="entry name" value="Thioredoxin-like_sf"/>
</dbReference>
<evidence type="ECO:0000313" key="1">
    <source>
        <dbReference type="EMBL" id="TYC08430.1"/>
    </source>
</evidence>
<organism evidence="1 2">
    <name type="scientific">Bizionia gelidisalsuginis</name>
    <dbReference type="NCBI Taxonomy" id="291188"/>
    <lineage>
        <taxon>Bacteria</taxon>
        <taxon>Pseudomonadati</taxon>
        <taxon>Bacteroidota</taxon>
        <taxon>Flavobacteriia</taxon>
        <taxon>Flavobacteriales</taxon>
        <taxon>Flavobacteriaceae</taxon>
        <taxon>Bizionia</taxon>
    </lineage>
</organism>
<evidence type="ECO:0000313" key="2">
    <source>
        <dbReference type="Proteomes" id="UP000323621"/>
    </source>
</evidence>
<gene>
    <name evidence="1" type="ORF">ES677_14460</name>
</gene>
<dbReference type="RefSeq" id="WP_148381618.1">
    <property type="nucleotide sequence ID" value="NZ_VSKN01000036.1"/>
</dbReference>
<dbReference type="Gene3D" id="3.40.30.10">
    <property type="entry name" value="Glutaredoxin"/>
    <property type="match status" value="1"/>
</dbReference>
<protein>
    <submittedName>
        <fullName evidence="1">Thioredoxin family protein</fullName>
    </submittedName>
</protein>
<dbReference type="Proteomes" id="UP000323621">
    <property type="component" value="Unassembled WGS sequence"/>
</dbReference>
<dbReference type="SUPFAM" id="SSF52833">
    <property type="entry name" value="Thioredoxin-like"/>
    <property type="match status" value="1"/>
</dbReference>
<dbReference type="EMBL" id="VSKN01000036">
    <property type="protein sequence ID" value="TYC08430.1"/>
    <property type="molecule type" value="Genomic_DNA"/>
</dbReference>
<reference evidence="1 2" key="1">
    <citation type="submission" date="2019-08" db="EMBL/GenBank/DDBJ databases">
        <title>Genomes of Antarctic Bizionia species.</title>
        <authorList>
            <person name="Bowman J.P."/>
        </authorList>
    </citation>
    <scope>NUCLEOTIDE SEQUENCE [LARGE SCALE GENOMIC DNA]</scope>
    <source>
        <strain evidence="1 2">IC164</strain>
    </source>
</reference>
<name>A0ABY3M721_9FLAO</name>